<dbReference type="AlphaFoldDB" id="A0A9D4LQ63"/>
<dbReference type="PROSITE" id="PS00022">
    <property type="entry name" value="EGF_1"/>
    <property type="match status" value="1"/>
</dbReference>
<keyword evidence="2" id="KW-0812">Transmembrane</keyword>
<dbReference type="InterPro" id="IPR043403">
    <property type="entry name" value="Gurken/Spitz"/>
</dbReference>
<evidence type="ECO:0000313" key="6">
    <source>
        <dbReference type="Proteomes" id="UP000828390"/>
    </source>
</evidence>
<dbReference type="OrthoDB" id="6162066at2759"/>
<organism evidence="5 6">
    <name type="scientific">Dreissena polymorpha</name>
    <name type="common">Zebra mussel</name>
    <name type="synonym">Mytilus polymorpha</name>
    <dbReference type="NCBI Taxonomy" id="45954"/>
    <lineage>
        <taxon>Eukaryota</taxon>
        <taxon>Metazoa</taxon>
        <taxon>Spiralia</taxon>
        <taxon>Lophotrochozoa</taxon>
        <taxon>Mollusca</taxon>
        <taxon>Bivalvia</taxon>
        <taxon>Autobranchia</taxon>
        <taxon>Heteroconchia</taxon>
        <taxon>Euheterodonta</taxon>
        <taxon>Imparidentia</taxon>
        <taxon>Neoheterodontei</taxon>
        <taxon>Myida</taxon>
        <taxon>Dreissenoidea</taxon>
        <taxon>Dreissenidae</taxon>
        <taxon>Dreissena</taxon>
    </lineage>
</organism>
<keyword evidence="1" id="KW-1015">Disulfide bond</keyword>
<dbReference type="SUPFAM" id="SSF57196">
    <property type="entry name" value="EGF/Laminin"/>
    <property type="match status" value="1"/>
</dbReference>
<reference evidence="5" key="1">
    <citation type="journal article" date="2019" name="bioRxiv">
        <title>The Genome of the Zebra Mussel, Dreissena polymorpha: A Resource for Invasive Species Research.</title>
        <authorList>
            <person name="McCartney M.A."/>
            <person name="Auch B."/>
            <person name="Kono T."/>
            <person name="Mallez S."/>
            <person name="Zhang Y."/>
            <person name="Obille A."/>
            <person name="Becker A."/>
            <person name="Abrahante J.E."/>
            <person name="Garbe J."/>
            <person name="Badalamenti J.P."/>
            <person name="Herman A."/>
            <person name="Mangelson H."/>
            <person name="Liachko I."/>
            <person name="Sullivan S."/>
            <person name="Sone E.D."/>
            <person name="Koren S."/>
            <person name="Silverstein K.A.T."/>
            <person name="Beckman K.B."/>
            <person name="Gohl D.M."/>
        </authorList>
    </citation>
    <scope>NUCLEOTIDE SEQUENCE</scope>
    <source>
        <strain evidence="5">Duluth1</strain>
        <tissue evidence="5">Whole animal</tissue>
    </source>
</reference>
<keyword evidence="2" id="KW-0472">Membrane</keyword>
<keyword evidence="2" id="KW-1133">Transmembrane helix</keyword>
<keyword evidence="3" id="KW-0732">Signal</keyword>
<feature type="transmembrane region" description="Helical" evidence="2">
    <location>
        <begin position="111"/>
        <end position="135"/>
    </location>
</feature>
<dbReference type="PANTHER" id="PTHR12332">
    <property type="entry name" value="KEREN-RELATED"/>
    <property type="match status" value="1"/>
</dbReference>
<dbReference type="GO" id="GO:0048018">
    <property type="term" value="F:receptor ligand activity"/>
    <property type="evidence" value="ECO:0007669"/>
    <property type="project" value="InterPro"/>
</dbReference>
<comment type="caution">
    <text evidence="5">The sequence shown here is derived from an EMBL/GenBank/DDBJ whole genome shotgun (WGS) entry which is preliminary data.</text>
</comment>
<name>A0A9D4LQ63_DREPO</name>
<dbReference type="Gene3D" id="2.10.25.10">
    <property type="entry name" value="Laminin"/>
    <property type="match status" value="1"/>
</dbReference>
<dbReference type="GO" id="GO:0007173">
    <property type="term" value="P:epidermal growth factor receptor signaling pathway"/>
    <property type="evidence" value="ECO:0007669"/>
    <property type="project" value="InterPro"/>
</dbReference>
<keyword evidence="1" id="KW-0245">EGF-like domain</keyword>
<dbReference type="PROSITE" id="PS50026">
    <property type="entry name" value="EGF_3"/>
    <property type="match status" value="1"/>
</dbReference>
<evidence type="ECO:0000256" key="3">
    <source>
        <dbReference type="SAM" id="SignalP"/>
    </source>
</evidence>
<keyword evidence="6" id="KW-1185">Reference proteome</keyword>
<dbReference type="Proteomes" id="UP000828390">
    <property type="component" value="Unassembled WGS sequence"/>
</dbReference>
<gene>
    <name evidence="5" type="ORF">DPMN_025948</name>
</gene>
<evidence type="ECO:0000256" key="1">
    <source>
        <dbReference type="PROSITE-ProRule" id="PRU00076"/>
    </source>
</evidence>
<evidence type="ECO:0000259" key="4">
    <source>
        <dbReference type="PROSITE" id="PS50026"/>
    </source>
</evidence>
<comment type="caution">
    <text evidence="1">Lacks conserved residue(s) required for the propagation of feature annotation.</text>
</comment>
<dbReference type="PANTHER" id="PTHR12332:SF1">
    <property type="entry name" value="KEREN-RELATED"/>
    <property type="match status" value="1"/>
</dbReference>
<dbReference type="InterPro" id="IPR000742">
    <property type="entry name" value="EGF"/>
</dbReference>
<feature type="signal peptide" evidence="3">
    <location>
        <begin position="1"/>
        <end position="21"/>
    </location>
</feature>
<accession>A0A9D4LQ63</accession>
<reference evidence="5" key="2">
    <citation type="submission" date="2020-11" db="EMBL/GenBank/DDBJ databases">
        <authorList>
            <person name="McCartney M.A."/>
            <person name="Auch B."/>
            <person name="Kono T."/>
            <person name="Mallez S."/>
            <person name="Becker A."/>
            <person name="Gohl D.M."/>
            <person name="Silverstein K.A.T."/>
            <person name="Koren S."/>
            <person name="Bechman K.B."/>
            <person name="Herman A."/>
            <person name="Abrahante J.E."/>
            <person name="Garbe J."/>
        </authorList>
    </citation>
    <scope>NUCLEOTIDE SEQUENCE</scope>
    <source>
        <strain evidence="5">Duluth1</strain>
        <tissue evidence="5">Whole animal</tissue>
    </source>
</reference>
<feature type="disulfide bond" evidence="1">
    <location>
        <begin position="83"/>
        <end position="92"/>
    </location>
</feature>
<proteinExistence type="predicted"/>
<protein>
    <recommendedName>
        <fullName evidence="4">EGF-like domain-containing protein</fullName>
    </recommendedName>
</protein>
<evidence type="ECO:0000313" key="5">
    <source>
        <dbReference type="EMBL" id="KAH3862972.1"/>
    </source>
</evidence>
<feature type="domain" description="EGF-like" evidence="4">
    <location>
        <begin position="47"/>
        <end position="93"/>
    </location>
</feature>
<dbReference type="EMBL" id="JAIWYP010000002">
    <property type="protein sequence ID" value="KAH3862972.1"/>
    <property type="molecule type" value="Genomic_DNA"/>
</dbReference>
<feature type="chain" id="PRO_5039007664" description="EGF-like domain-containing protein" evidence="3">
    <location>
        <begin position="22"/>
        <end position="211"/>
    </location>
</feature>
<dbReference type="GO" id="GO:0005154">
    <property type="term" value="F:epidermal growth factor receptor binding"/>
    <property type="evidence" value="ECO:0007669"/>
    <property type="project" value="InterPro"/>
</dbReference>
<evidence type="ECO:0000256" key="2">
    <source>
        <dbReference type="SAM" id="Phobius"/>
    </source>
</evidence>
<sequence>MINNCLLFLVLGPSLYLIAEGCGRVPATPAPSTPLTPTEPTINGSVRNVECTSGEVNRTACLNGGTCFAMELNSGERVAACHCKNLYTGLRCEKIDTDNLFPSQDDPVSRAGIAASIAVLIIIVVVFIVVAILYYRRKQRVERSFKNANGTLLNNGNGDHLPESHIPPRNMNPSVYSTNGKGICRNKEEGQLLFSDYRNELLISEYKVTSV</sequence>